<dbReference type="InterPro" id="IPR011990">
    <property type="entry name" value="TPR-like_helical_dom_sf"/>
</dbReference>
<dbReference type="EMBL" id="EF677297">
    <property type="protein sequence ID" value="ABR17131.1"/>
    <property type="molecule type" value="mRNA"/>
</dbReference>
<evidence type="ECO:0000313" key="3">
    <source>
        <dbReference type="EMBL" id="ABR17131.1"/>
    </source>
</evidence>
<evidence type="ECO:0000256" key="1">
    <source>
        <dbReference type="PROSITE-ProRule" id="PRU00339"/>
    </source>
</evidence>
<name>B8LNA1_PICSI</name>
<dbReference type="PANTHER" id="PTHR36350">
    <property type="entry name" value="TRANSMEMBRANE PROTEIN"/>
    <property type="match status" value="1"/>
</dbReference>
<feature type="region of interest" description="Disordered" evidence="2">
    <location>
        <begin position="421"/>
        <end position="459"/>
    </location>
</feature>
<reference evidence="3" key="1">
    <citation type="submission" date="2007-06" db="EMBL/GenBank/DDBJ databases">
        <title>Full length cDNA sequences from Sitka Spruce (Picea sitchensis).</title>
        <authorList>
            <person name="Ralph S.G."/>
            <person name="Chun H.E."/>
            <person name="Liao N."/>
            <person name="Ali J."/>
            <person name="Reid K."/>
            <person name="Kolosova N."/>
            <person name="Cooper N."/>
            <person name="Cullis C."/>
            <person name="Jancsik S."/>
            <person name="Moore R."/>
            <person name="Mayo M."/>
            <person name="Wagner S."/>
            <person name="Holt R.A."/>
            <person name="Jones S.J.M."/>
            <person name="Marra M.A."/>
            <person name="Ritland C.E."/>
            <person name="Ritland K."/>
            <person name="Bohlmann J."/>
        </authorList>
    </citation>
    <scope>NUCLEOTIDE SEQUENCE</scope>
    <source>
        <tissue evidence="3">Green portion of the leader tissue</tissue>
    </source>
</reference>
<evidence type="ECO:0000256" key="2">
    <source>
        <dbReference type="SAM" id="MobiDB-lite"/>
    </source>
</evidence>
<keyword evidence="1" id="KW-0802">TPR repeat</keyword>
<dbReference type="Pfam" id="PF13181">
    <property type="entry name" value="TPR_8"/>
    <property type="match status" value="1"/>
</dbReference>
<dbReference type="SUPFAM" id="SSF48452">
    <property type="entry name" value="TPR-like"/>
    <property type="match status" value="1"/>
</dbReference>
<dbReference type="Gene3D" id="1.25.40.10">
    <property type="entry name" value="Tetratricopeptide repeat domain"/>
    <property type="match status" value="2"/>
</dbReference>
<sequence length="459" mass="51451">MEGMGIGSLQMRGCLTPNGSSIRHRHSGCPLQNGGRVNGTHLVNVKVFPDKIQTTLTFKRVWWCKSSTRDAPRSNPETNFPSWRGCTRPTEEACSKQNPNQFLGFNNNKLARLVTNIFGDWSDSAPLEAKQRIREAATLFLLTGFLVVFNAFNSRLCRPALACGGGPCCCPSPPATTATDSASSQTNDFTIPTPTTQLKEGEGEGDVDVGEALAVEYLKTHPNDMSSLKILLHNRMIKRDIQGAVETLDRMMLVEPYEIEWKSLKAQAHYYLGDMKEARHTYERILKFSPFSPGALQGLAMVMQKSGEEDAIVPMLAGTLEKALSENKVKEVQTLRLLLGEYYLLEKKYQEALMNYQDVVKEDPEDFRPYFWQGIIYSILEKKDEASKQFEKYRQLAKDFPDQNLLDNLMSAKIAEPFKHDGQETIEAENLPKEDDLSKPLDQSGAGGDTLYVESKSDN</sequence>
<proteinExistence type="evidence at transcript level"/>
<dbReference type="PROSITE" id="PS50005">
    <property type="entry name" value="TPR"/>
    <property type="match status" value="1"/>
</dbReference>
<feature type="repeat" description="TPR" evidence="1">
    <location>
        <begin position="333"/>
        <end position="366"/>
    </location>
</feature>
<organism evidence="3">
    <name type="scientific">Picea sitchensis</name>
    <name type="common">Sitka spruce</name>
    <name type="synonym">Pinus sitchensis</name>
    <dbReference type="NCBI Taxonomy" id="3332"/>
    <lineage>
        <taxon>Eukaryota</taxon>
        <taxon>Viridiplantae</taxon>
        <taxon>Streptophyta</taxon>
        <taxon>Embryophyta</taxon>
        <taxon>Tracheophyta</taxon>
        <taxon>Spermatophyta</taxon>
        <taxon>Pinopsida</taxon>
        <taxon>Pinidae</taxon>
        <taxon>Conifers I</taxon>
        <taxon>Pinales</taxon>
        <taxon>Pinaceae</taxon>
        <taxon>Picea</taxon>
    </lineage>
</organism>
<dbReference type="AlphaFoldDB" id="B8LNA1"/>
<feature type="compositionally biased region" description="Basic and acidic residues" evidence="2">
    <location>
        <begin position="430"/>
        <end position="439"/>
    </location>
</feature>
<dbReference type="InterPro" id="IPR019734">
    <property type="entry name" value="TPR_rpt"/>
</dbReference>
<protein>
    <submittedName>
        <fullName evidence="3">Uncharacterized protein</fullName>
    </submittedName>
</protein>
<dbReference type="SMART" id="SM00028">
    <property type="entry name" value="TPR"/>
    <property type="match status" value="3"/>
</dbReference>
<accession>B8LNA1</accession>
<dbReference type="PANTHER" id="PTHR36350:SF3">
    <property type="entry name" value="TRANSMEMBRANE PROTEIN"/>
    <property type="match status" value="1"/>
</dbReference>